<dbReference type="Pfam" id="PF03447">
    <property type="entry name" value="NAD_binding_3"/>
    <property type="match status" value="1"/>
</dbReference>
<dbReference type="GO" id="GO:0016491">
    <property type="term" value="F:oxidoreductase activity"/>
    <property type="evidence" value="ECO:0007669"/>
    <property type="project" value="InterPro"/>
</dbReference>
<feature type="non-terminal residue" evidence="2">
    <location>
        <position position="194"/>
    </location>
</feature>
<reference evidence="2 3" key="1">
    <citation type="submission" date="2018-08" db="EMBL/GenBank/DDBJ databases">
        <title>The metabolism and importance of syntrophic acetate oxidation coupled to methane or sulfide production in haloalkaline environments.</title>
        <authorList>
            <person name="Timmers P.H.A."/>
            <person name="Vavourakis C.D."/>
            <person name="Sorokin D.Y."/>
            <person name="Sinninghe Damste J.S."/>
            <person name="Muyzer G."/>
            <person name="Stams A.J.M."/>
            <person name="Plugge C.M."/>
        </authorList>
    </citation>
    <scope>NUCLEOTIDE SEQUENCE [LARGE SCALE GENOMIC DNA]</scope>
    <source>
        <strain evidence="2">MSAO_Arc3</strain>
    </source>
</reference>
<dbReference type="SUPFAM" id="SSF51735">
    <property type="entry name" value="NAD(P)-binding Rossmann-fold domains"/>
    <property type="match status" value="1"/>
</dbReference>
<dbReference type="Gene3D" id="3.40.50.720">
    <property type="entry name" value="NAD(P)-binding Rossmann-like Domain"/>
    <property type="match status" value="1"/>
</dbReference>
<dbReference type="Gene3D" id="3.30.360.10">
    <property type="entry name" value="Dihydrodipicolinate Reductase, domain 2"/>
    <property type="match status" value="1"/>
</dbReference>
<accession>A0A424YV52</accession>
<proteinExistence type="predicted"/>
<dbReference type="PANTHER" id="PTHR31873">
    <property type="entry name" value="L-ASPARTATE DEHYDROGENASE-RELATED"/>
    <property type="match status" value="1"/>
</dbReference>
<dbReference type="PANTHER" id="PTHR31873:SF6">
    <property type="entry name" value="ASPARTATE DEHYDROGENASE DOMAIN-CONTAINING PROTEIN"/>
    <property type="match status" value="1"/>
</dbReference>
<dbReference type="InterPro" id="IPR036291">
    <property type="entry name" value="NAD(P)-bd_dom_sf"/>
</dbReference>
<protein>
    <submittedName>
        <fullName evidence="2">DUF108 domain-containing protein</fullName>
    </submittedName>
</protein>
<evidence type="ECO:0000313" key="3">
    <source>
        <dbReference type="Proteomes" id="UP000284763"/>
    </source>
</evidence>
<organism evidence="2 3">
    <name type="scientific">Methanosalsum natronophilum</name>
    <dbReference type="NCBI Taxonomy" id="768733"/>
    <lineage>
        <taxon>Archaea</taxon>
        <taxon>Methanobacteriati</taxon>
        <taxon>Methanobacteriota</taxon>
        <taxon>Stenosarchaea group</taxon>
        <taxon>Methanomicrobia</taxon>
        <taxon>Methanosarcinales</taxon>
        <taxon>Methanosarcinaceae</taxon>
        <taxon>Methanosalsum</taxon>
    </lineage>
</organism>
<name>A0A424YV52_9EURY</name>
<evidence type="ECO:0000259" key="1">
    <source>
        <dbReference type="Pfam" id="PF03447"/>
    </source>
</evidence>
<feature type="domain" description="Aspartate/homoserine dehydrogenase NAD-binding" evidence="1">
    <location>
        <begin position="8"/>
        <end position="122"/>
    </location>
</feature>
<dbReference type="AlphaFoldDB" id="A0A424YV52"/>
<evidence type="ECO:0000313" key="2">
    <source>
        <dbReference type="EMBL" id="RQD83062.1"/>
    </source>
</evidence>
<dbReference type="GO" id="GO:0050661">
    <property type="term" value="F:NADP binding"/>
    <property type="evidence" value="ECO:0007669"/>
    <property type="project" value="InterPro"/>
</dbReference>
<dbReference type="InterPro" id="IPR005106">
    <property type="entry name" value="Asp/hSer_DH_NAD-bd"/>
</dbReference>
<dbReference type="EMBL" id="QZAB01000412">
    <property type="protein sequence ID" value="RQD83062.1"/>
    <property type="molecule type" value="Genomic_DNA"/>
</dbReference>
<dbReference type="Proteomes" id="UP000284763">
    <property type="component" value="Unassembled WGS sequence"/>
</dbReference>
<comment type="caution">
    <text evidence="2">The sequence shown here is derived from an EMBL/GenBank/DDBJ whole genome shotgun (WGS) entry which is preliminary data.</text>
</comment>
<sequence length="194" mass="20820">MLNVGIIGCGAIGSQICKSFDADENRNINIHAIYDHNTDYVSSIINQLKSMEPKILSLDEMVREVDLIVETASQRAVRSIAIPALKAKCDVLIMSVGALAEDKLRNDIYALATQNNCKVYLPSGSIAGIDGIKSAMSGDIQSITLKTKKPPAGLKDAPYIIEQGINLDKIDSETIIFEGSALNAVNAFPANVNV</sequence>
<gene>
    <name evidence="2" type="ORF">D5R95_06505</name>
</gene>